<accession>A0AAN8US71</accession>
<evidence type="ECO:0000313" key="2">
    <source>
        <dbReference type="Proteomes" id="UP001370490"/>
    </source>
</evidence>
<comment type="caution">
    <text evidence="1">The sequence shown here is derived from an EMBL/GenBank/DDBJ whole genome shotgun (WGS) entry which is preliminary data.</text>
</comment>
<dbReference type="Pfam" id="PF12023">
    <property type="entry name" value="DUF3511"/>
    <property type="match status" value="1"/>
</dbReference>
<dbReference type="InterPro" id="IPR021899">
    <property type="entry name" value="DUF3511"/>
</dbReference>
<name>A0AAN8US71_9MAGN</name>
<keyword evidence="2" id="KW-1185">Reference proteome</keyword>
<evidence type="ECO:0000313" key="1">
    <source>
        <dbReference type="EMBL" id="KAK6914727.1"/>
    </source>
</evidence>
<dbReference type="PANTHER" id="PTHR33193">
    <property type="entry name" value="DOMAIN PROTEIN, PUTATIVE (DUF3511)-RELATED"/>
    <property type="match status" value="1"/>
</dbReference>
<reference evidence="1 2" key="1">
    <citation type="submission" date="2023-12" db="EMBL/GenBank/DDBJ databases">
        <title>A high-quality genome assembly for Dillenia turbinata (Dilleniales).</title>
        <authorList>
            <person name="Chanderbali A."/>
        </authorList>
    </citation>
    <scope>NUCLEOTIDE SEQUENCE [LARGE SCALE GENOMIC DNA]</scope>
    <source>
        <strain evidence="1">LSX21</strain>
        <tissue evidence="1">Leaf</tissue>
    </source>
</reference>
<sequence length="222" mass="25494">MEDYRSKSCRDGRMMQMESYYGAKPPPSSMHDLRCYSAPYVSTTQPPQDIVKETRMKKMKSSLGSSSKNWSFNDPELQRKKRVASYKVYSVEGKMKGSLRKSFKWIKDTCSNVVYGWWDMKGVIATAVYGGILFSVCRPILDEHLEDEPCGVSHTLVPGLKHGPNLCILKNEDRVPCHDHFILCSLIKRAADSMNLVSRLETQDQISAYFKQHREIWFLHTG</sequence>
<dbReference type="AlphaFoldDB" id="A0AAN8US71"/>
<gene>
    <name evidence="1" type="ORF">RJ641_019844</name>
</gene>
<dbReference type="PANTHER" id="PTHR33193:SF43">
    <property type="entry name" value="TRANSMEMBRANE PROTEIN DDB_G0273707_DDB_G0273361-LIKE"/>
    <property type="match status" value="1"/>
</dbReference>
<protein>
    <submittedName>
        <fullName evidence="1">Uncharacterized protein</fullName>
    </submittedName>
</protein>
<dbReference type="Proteomes" id="UP001370490">
    <property type="component" value="Unassembled WGS sequence"/>
</dbReference>
<dbReference type="EMBL" id="JBAMMX010000025">
    <property type="protein sequence ID" value="KAK6914727.1"/>
    <property type="molecule type" value="Genomic_DNA"/>
</dbReference>
<proteinExistence type="predicted"/>
<organism evidence="1 2">
    <name type="scientific">Dillenia turbinata</name>
    <dbReference type="NCBI Taxonomy" id="194707"/>
    <lineage>
        <taxon>Eukaryota</taxon>
        <taxon>Viridiplantae</taxon>
        <taxon>Streptophyta</taxon>
        <taxon>Embryophyta</taxon>
        <taxon>Tracheophyta</taxon>
        <taxon>Spermatophyta</taxon>
        <taxon>Magnoliopsida</taxon>
        <taxon>eudicotyledons</taxon>
        <taxon>Gunneridae</taxon>
        <taxon>Pentapetalae</taxon>
        <taxon>Dilleniales</taxon>
        <taxon>Dilleniaceae</taxon>
        <taxon>Dillenia</taxon>
    </lineage>
</organism>